<feature type="region of interest" description="Disordered" evidence="8">
    <location>
        <begin position="227"/>
        <end position="248"/>
    </location>
</feature>
<reference evidence="10" key="1">
    <citation type="submission" date="2020-02" db="EMBL/GenBank/DDBJ databases">
        <authorList>
            <person name="Meier V. D."/>
        </authorList>
    </citation>
    <scope>NUCLEOTIDE SEQUENCE</scope>
    <source>
        <strain evidence="10">AVDCRST_MAG77</strain>
    </source>
</reference>
<feature type="transmembrane region" description="Helical" evidence="7">
    <location>
        <begin position="156"/>
        <end position="178"/>
    </location>
</feature>
<keyword evidence="6 7" id="KW-0472">Membrane</keyword>
<evidence type="ECO:0000313" key="10">
    <source>
        <dbReference type="EMBL" id="CAA9304840.1"/>
    </source>
</evidence>
<dbReference type="GO" id="GO:0005886">
    <property type="term" value="C:plasma membrane"/>
    <property type="evidence" value="ECO:0007669"/>
    <property type="project" value="UniProtKB-SubCell"/>
</dbReference>
<keyword evidence="4 7" id="KW-0812">Transmembrane</keyword>
<evidence type="ECO:0000259" key="9">
    <source>
        <dbReference type="Pfam" id="PF09335"/>
    </source>
</evidence>
<name>A0A6J4KHB3_9CHLR</name>
<feature type="transmembrane region" description="Helical" evidence="7">
    <location>
        <begin position="67"/>
        <end position="89"/>
    </location>
</feature>
<dbReference type="PANTHER" id="PTHR30353">
    <property type="entry name" value="INNER MEMBRANE PROTEIN DEDA-RELATED"/>
    <property type="match status" value="1"/>
</dbReference>
<dbReference type="InterPro" id="IPR032816">
    <property type="entry name" value="VTT_dom"/>
</dbReference>
<dbReference type="EMBL" id="CADCTC010000312">
    <property type="protein sequence ID" value="CAA9304840.1"/>
    <property type="molecule type" value="Genomic_DNA"/>
</dbReference>
<evidence type="ECO:0000256" key="2">
    <source>
        <dbReference type="ARBA" id="ARBA00010792"/>
    </source>
</evidence>
<feature type="transmembrane region" description="Helical" evidence="7">
    <location>
        <begin position="190"/>
        <end position="213"/>
    </location>
</feature>
<dbReference type="Pfam" id="PF09335">
    <property type="entry name" value="VTT_dom"/>
    <property type="match status" value="1"/>
</dbReference>
<evidence type="ECO:0000256" key="5">
    <source>
        <dbReference type="ARBA" id="ARBA00022989"/>
    </source>
</evidence>
<feature type="transmembrane region" description="Helical" evidence="7">
    <location>
        <begin position="40"/>
        <end position="60"/>
    </location>
</feature>
<gene>
    <name evidence="10" type="ORF">AVDCRST_MAG77-6278</name>
</gene>
<feature type="transmembrane region" description="Helical" evidence="7">
    <location>
        <begin position="124"/>
        <end position="144"/>
    </location>
</feature>
<accession>A0A6J4KHB3</accession>
<proteinExistence type="inferred from homology"/>
<dbReference type="AlphaFoldDB" id="A0A6J4KHB3"/>
<comment type="similarity">
    <text evidence="2 7">Belongs to the DedA family.</text>
</comment>
<protein>
    <recommendedName>
        <fullName evidence="9">VTT domain-containing protein</fullName>
    </recommendedName>
</protein>
<sequence length="248" mass="25438">MDLASPESVGTFSTLAAHAVKAVGQHAAATALGSALAESLVGVGAVFPGGTIVILSGFAARASGAAGFAQVAAAAWLGMTLGTVVDFWLGRLMGRRLVPRRAPWRLACRWRRSLRTAHAFMTRWGWWAILVSNLAGPGRSAVAVAAGASGWPFGRFFAGQALASVFWALLYTSLGFFAGGEVDSLEHLAGGLGIGAVVLLVAALGMPPLLGAATRLAARHTRRPEPPLAVVTVPSSDTPPAARPAPRA</sequence>
<evidence type="ECO:0000256" key="1">
    <source>
        <dbReference type="ARBA" id="ARBA00004651"/>
    </source>
</evidence>
<evidence type="ECO:0000256" key="8">
    <source>
        <dbReference type="SAM" id="MobiDB-lite"/>
    </source>
</evidence>
<dbReference type="InterPro" id="IPR032818">
    <property type="entry name" value="DedA-like"/>
</dbReference>
<dbReference type="PANTHER" id="PTHR30353:SF15">
    <property type="entry name" value="INNER MEMBRANE PROTEIN YABI"/>
    <property type="match status" value="1"/>
</dbReference>
<organism evidence="10">
    <name type="scientific">uncultured Chloroflexota bacterium</name>
    <dbReference type="NCBI Taxonomy" id="166587"/>
    <lineage>
        <taxon>Bacteria</taxon>
        <taxon>Bacillati</taxon>
        <taxon>Chloroflexota</taxon>
        <taxon>environmental samples</taxon>
    </lineage>
</organism>
<evidence type="ECO:0000256" key="7">
    <source>
        <dbReference type="RuleBase" id="RU367016"/>
    </source>
</evidence>
<evidence type="ECO:0000256" key="4">
    <source>
        <dbReference type="ARBA" id="ARBA00022692"/>
    </source>
</evidence>
<keyword evidence="5 7" id="KW-1133">Transmembrane helix</keyword>
<keyword evidence="3 7" id="KW-1003">Cell membrane</keyword>
<evidence type="ECO:0000256" key="6">
    <source>
        <dbReference type="ARBA" id="ARBA00023136"/>
    </source>
</evidence>
<evidence type="ECO:0000256" key="3">
    <source>
        <dbReference type="ARBA" id="ARBA00022475"/>
    </source>
</evidence>
<comment type="subcellular location">
    <subcellularLocation>
        <location evidence="1 7">Cell membrane</location>
        <topology evidence="1 7">Multi-pass membrane protein</topology>
    </subcellularLocation>
</comment>
<feature type="domain" description="VTT" evidence="9">
    <location>
        <begin position="47"/>
        <end position="175"/>
    </location>
</feature>